<name>A0A1D2QPG2_9GAMM</name>
<dbReference type="Gene3D" id="3.40.50.150">
    <property type="entry name" value="Vaccinia Virus protein VP39"/>
    <property type="match status" value="1"/>
</dbReference>
<proteinExistence type="predicted"/>
<feature type="region of interest" description="Disordered" evidence="1">
    <location>
        <begin position="1"/>
        <end position="38"/>
    </location>
</feature>
<evidence type="ECO:0000313" key="3">
    <source>
        <dbReference type="Proteomes" id="UP000242502"/>
    </source>
</evidence>
<sequence length="261" mass="30102">MTSEIKINNSLEEHEVRESSNRQARKTWENKTVGGHRSSASNDTLEYFQQMRDYRYGYETPFIVNTFNFSDLQGKRILEIGVGNGIDAVEMLSNGAIYTGIDITQNHLELTKRFINFSFNKEEQERLLEDVVEGDMLTVDLPGNYDVVYSFGVLHHIAHEADFLNKIHSLLKPNGELRIAVYSKYSFFNIWMIVTWILKNRMKNLLTDWQSNVAENSELGSPVVIKIRTRSEVEKMLKQAGFKVVKYECKGFVQGYLPIIG</sequence>
<evidence type="ECO:0000256" key="1">
    <source>
        <dbReference type="SAM" id="MobiDB-lite"/>
    </source>
</evidence>
<dbReference type="InterPro" id="IPR029063">
    <property type="entry name" value="SAM-dependent_MTases_sf"/>
</dbReference>
<gene>
    <name evidence="2" type="ORF">AB835_08565</name>
</gene>
<dbReference type="SUPFAM" id="SSF53335">
    <property type="entry name" value="S-adenosyl-L-methionine-dependent methyltransferases"/>
    <property type="match status" value="1"/>
</dbReference>
<dbReference type="PANTHER" id="PTHR43861">
    <property type="entry name" value="TRANS-ACONITATE 2-METHYLTRANSFERASE-RELATED"/>
    <property type="match status" value="1"/>
</dbReference>
<evidence type="ECO:0000313" key="2">
    <source>
        <dbReference type="EMBL" id="ODS23477.1"/>
    </source>
</evidence>
<protein>
    <recommendedName>
        <fullName evidence="4">Methyltransferase type 12 domain-containing protein</fullName>
    </recommendedName>
</protein>
<feature type="compositionally biased region" description="Polar residues" evidence="1">
    <location>
        <begin position="1"/>
        <end position="10"/>
    </location>
</feature>
<dbReference type="CDD" id="cd02440">
    <property type="entry name" value="AdoMet_MTases"/>
    <property type="match status" value="1"/>
</dbReference>
<dbReference type="Pfam" id="PF13489">
    <property type="entry name" value="Methyltransf_23"/>
    <property type="match status" value="1"/>
</dbReference>
<organism evidence="2 3">
    <name type="scientific">Candidatus Endobugula sertula</name>
    <name type="common">Bugula neritina bacterial symbiont</name>
    <dbReference type="NCBI Taxonomy" id="62101"/>
    <lineage>
        <taxon>Bacteria</taxon>
        <taxon>Pseudomonadati</taxon>
        <taxon>Pseudomonadota</taxon>
        <taxon>Gammaproteobacteria</taxon>
        <taxon>Cellvibrionales</taxon>
        <taxon>Cellvibrionaceae</taxon>
        <taxon>Candidatus Endobugula</taxon>
    </lineage>
</organism>
<accession>A0A1D2QPG2</accession>
<dbReference type="STRING" id="62101.AB835_08565"/>
<dbReference type="AlphaFoldDB" id="A0A1D2QPG2"/>
<reference evidence="2 3" key="1">
    <citation type="journal article" date="2016" name="Appl. Environ. Microbiol.">
        <title>Lack of Overt Genome Reduction in the Bryostatin-Producing Bryozoan Symbiont "Candidatus Endobugula sertula".</title>
        <authorList>
            <person name="Miller I.J."/>
            <person name="Vanee N."/>
            <person name="Fong S.S."/>
            <person name="Lim-Fong G.E."/>
            <person name="Kwan J.C."/>
        </authorList>
    </citation>
    <scope>NUCLEOTIDE SEQUENCE [LARGE SCALE GENOMIC DNA]</scope>
    <source>
        <strain evidence="2">AB1-4</strain>
    </source>
</reference>
<dbReference type="Proteomes" id="UP000242502">
    <property type="component" value="Unassembled WGS sequence"/>
</dbReference>
<feature type="compositionally biased region" description="Basic and acidic residues" evidence="1">
    <location>
        <begin position="11"/>
        <end position="20"/>
    </location>
</feature>
<dbReference type="EMBL" id="MDLC01000027">
    <property type="protein sequence ID" value="ODS23477.1"/>
    <property type="molecule type" value="Genomic_DNA"/>
</dbReference>
<evidence type="ECO:0008006" key="4">
    <source>
        <dbReference type="Google" id="ProtNLM"/>
    </source>
</evidence>
<comment type="caution">
    <text evidence="2">The sequence shown here is derived from an EMBL/GenBank/DDBJ whole genome shotgun (WGS) entry which is preliminary data.</text>
</comment>